<dbReference type="Pfam" id="PF11726">
    <property type="entry name" value="YagK_YfjJ_C"/>
    <property type="match status" value="1"/>
</dbReference>
<gene>
    <name evidence="2" type="ORF">A9798_15455</name>
</gene>
<dbReference type="Proteomes" id="UP000175893">
    <property type="component" value="Chromosome"/>
</dbReference>
<feature type="domain" description="YagK/YfjJ C-terminal" evidence="1">
    <location>
        <begin position="21"/>
        <end position="187"/>
    </location>
</feature>
<evidence type="ECO:0000313" key="2">
    <source>
        <dbReference type="EMBL" id="AOV98667.1"/>
    </source>
</evidence>
<dbReference type="RefSeq" id="WP_070245680.1">
    <property type="nucleotide sequence ID" value="NZ_CP016043.1"/>
</dbReference>
<dbReference type="InterPro" id="IPR057271">
    <property type="entry name" value="YagK_YfjJ_C"/>
</dbReference>
<sequence length="189" mass="21766">MNRDVNPFWQQRINLTFQRALQAYPRVLMLRVDLRTPDSPAATDAAVISRFMSALKAKIAARHLRKQHEKKRVHATTLRYIWVREYGACRRKKHYHVVLLLNRDTWCGAGDYQATDSLAGLIKQAWCSALRVDIRQYATLAHFPQHPALWIERGNTTQLQQGLSRANYLAKHYTKVIGDGQRNIGCSQG</sequence>
<keyword evidence="3" id="KW-1185">Reference proteome</keyword>
<dbReference type="EMBL" id="CP016043">
    <property type="protein sequence ID" value="AOV98667.1"/>
    <property type="molecule type" value="Genomic_DNA"/>
</dbReference>
<reference evidence="2 3" key="1">
    <citation type="submission" date="2016-06" db="EMBL/GenBank/DDBJ databases">
        <title>Complete genome sequence of Edwardsiella hoshinae ATCC 35051.</title>
        <authorList>
            <person name="Reichley S.R."/>
            <person name="Waldbieser G.C."/>
            <person name="Lawrence M.L."/>
            <person name="Griffin M.J."/>
        </authorList>
    </citation>
    <scope>NUCLEOTIDE SEQUENCE [LARGE SCALE GENOMIC DNA]</scope>
    <source>
        <strain evidence="2 3">ATCC 35051</strain>
    </source>
</reference>
<protein>
    <recommendedName>
        <fullName evidence="1">YagK/YfjJ C-terminal domain-containing protein</fullName>
    </recommendedName>
</protein>
<name>A0ABM6ENP0_9GAMM</name>
<evidence type="ECO:0000313" key="3">
    <source>
        <dbReference type="Proteomes" id="UP000175893"/>
    </source>
</evidence>
<organism evidence="2 3">
    <name type="scientific">Edwardsiella hoshinae</name>
    <dbReference type="NCBI Taxonomy" id="93378"/>
    <lineage>
        <taxon>Bacteria</taxon>
        <taxon>Pseudomonadati</taxon>
        <taxon>Pseudomonadota</taxon>
        <taxon>Gammaproteobacteria</taxon>
        <taxon>Enterobacterales</taxon>
        <taxon>Hafniaceae</taxon>
        <taxon>Edwardsiella</taxon>
    </lineage>
</organism>
<accession>A0ABM6ENP0</accession>
<proteinExistence type="predicted"/>
<evidence type="ECO:0000259" key="1">
    <source>
        <dbReference type="Pfam" id="PF11726"/>
    </source>
</evidence>